<feature type="domain" description="RSE1/DDB1/CPSF1 first beta-propeller" evidence="4">
    <location>
        <begin position="14"/>
        <end position="393"/>
    </location>
</feature>
<dbReference type="AlphaFoldDB" id="A0A9W7XRY1"/>
<dbReference type="Gene3D" id="2.130.10.10">
    <property type="entry name" value="YVTN repeat-like/Quinoprotein amine dehydrogenase"/>
    <property type="match status" value="3"/>
</dbReference>
<comment type="subcellular location">
    <subcellularLocation>
        <location evidence="1">Nucleus</location>
    </subcellularLocation>
</comment>
<dbReference type="SUPFAM" id="SSF50960">
    <property type="entry name" value="TolB, C-terminal domain"/>
    <property type="match status" value="1"/>
</dbReference>
<protein>
    <submittedName>
        <fullName evidence="6">Pre-mRNA-splicing factor rse1</fullName>
    </submittedName>
</protein>
<evidence type="ECO:0000259" key="4">
    <source>
        <dbReference type="Pfam" id="PF10433"/>
    </source>
</evidence>
<dbReference type="EMBL" id="JANBOJ010000376">
    <property type="protein sequence ID" value="KAJ1719564.1"/>
    <property type="molecule type" value="Genomic_DNA"/>
</dbReference>
<keyword evidence="2" id="KW-0539">Nucleus</keyword>
<name>A0A9W7XRY1_9FUNG</name>
<evidence type="ECO:0000313" key="6">
    <source>
        <dbReference type="EMBL" id="KAJ1719564.1"/>
    </source>
</evidence>
<proteinExistence type="predicted"/>
<feature type="domain" description="RSE1/DDB1/CPSF1 C-terminal" evidence="3">
    <location>
        <begin position="840"/>
        <end position="1170"/>
    </location>
</feature>
<dbReference type="GO" id="GO:0005634">
    <property type="term" value="C:nucleus"/>
    <property type="evidence" value="ECO:0007669"/>
    <property type="project" value="UniProtKB-SubCell"/>
</dbReference>
<accession>A0A9W7XRY1</accession>
<dbReference type="Proteomes" id="UP001149813">
    <property type="component" value="Unassembled WGS sequence"/>
</dbReference>
<evidence type="ECO:0000259" key="5">
    <source>
        <dbReference type="Pfam" id="PF23726"/>
    </source>
</evidence>
<dbReference type="InterPro" id="IPR018846">
    <property type="entry name" value="Beta-prop_RSE1/DDB1/CPSF1_1st"/>
</dbReference>
<organism evidence="6 7">
    <name type="scientific">Coemansia erecta</name>
    <dbReference type="NCBI Taxonomy" id="147472"/>
    <lineage>
        <taxon>Eukaryota</taxon>
        <taxon>Fungi</taxon>
        <taxon>Fungi incertae sedis</taxon>
        <taxon>Zoopagomycota</taxon>
        <taxon>Kickxellomycotina</taxon>
        <taxon>Kickxellomycetes</taxon>
        <taxon>Kickxellales</taxon>
        <taxon>Kickxellaceae</taxon>
        <taxon>Coemansia</taxon>
    </lineage>
</organism>
<sequence length="1205" mass="126795">MHLYNLTLQPASAISTAALGHFTGGKTQEIVIARHERLELWSASPTTGRLTQLSTQPVFAQIRSLAVFRVPGGKQDHVALTCDNGALSILAYEPQQQRRFALVQHHEFARTGLRRGAAGEYVASDPRGRAVMVAGVERAKLVYVVTRDEDARVLLASPLDAGRGGSGSGGVACLGVVGVDVGYENPVFAALEVAAKGAAEVAYYELDLGLNHVVRRWSSAVPSSAGRLVALPGGSDGPSGVLVCSAGAIEWCAPGMPAERVRADIPRRKGDARPVVVVAHAVHRMRAAFFILAQGAAGDLYKVTVEYAEGTVTRLRVAYFDSLMGASTGLCILRAGFLFAAAGCDGGAHRLFQFANLGDDSDEAAAAGAAAAEVASDACFEPRELESLALVDELECAAPVVRAEVLNLAAEAVPQVYVLGGRTGAQPALRVVRRGLDVAELAESALPGRASHVFSARATGLVAVSFAGQTLVLRAGEDGAMQEDARAGLATDQPTLALYASSAAATLQATPRSLLLLQPAGAQGGGRRAEWLPPAGHRITQAALSAATQLVATDDGHVRVLDVQQGEMLERTDRLDLTATCLALAPVDRAAGQRAPRFAAVGCADGSVRIYALGAPGGALEMAAVQAVADVPCGLAMAVLGGRLHVLAGLRSGVLVRALVDEVSGEMEAVRVRFLGAHPVRLRVLEGAADADADADADSADADADAAGAADVVVALAGQPWAVHAPRRGAAVRVVPLAYDAVDDVAAFAAAEGVARAMVAVAQGALKVLALERVDIEGSQAAIPLRLTPRMMQLHEASGHFAVAEAEHRAVWDGEHVDEETGTPEVRRTEQGEGEWAALVRVVSAFDGATAHVEVLRDGWSVVSMANVRFAALPDGLVHGDDGPLEQQLPPLFLAVGCARNLRLRPRSCAAAELRLYRWVDGGCRLALVHTTELDHIPQAMLPFAGLLAVAQGRSLTMYALGRRRLLRKAQATVAPHLVTLLAPVPDAPLRLLAADVQESVALVEYDAAAQGFSVLVNDSVPRYLTCIRALDDHTVAAADKFGNLTVLRVPERGQQMLDPLDASAMVTARPQTPFLWDALCEYHVGDPVTMLESRALAPAARPVLVYATLRGALMAAVPLPARRDVELLVRLELALRETLVLPVRDHGKYRSAFVPVKGVVDGDLCESFEALGEDVRSRIAESLGRSVDEISKKLDDLRSQYTFG</sequence>
<dbReference type="InterPro" id="IPR058543">
    <property type="entry name" value="Beta-prop_RSE1/DDB1/CPSF1_2nd"/>
</dbReference>
<gene>
    <name evidence="6" type="primary">RSE1</name>
    <name evidence="6" type="ORF">LPJ53_005696</name>
</gene>
<dbReference type="GO" id="GO:0003676">
    <property type="term" value="F:nucleic acid binding"/>
    <property type="evidence" value="ECO:0007669"/>
    <property type="project" value="InterPro"/>
</dbReference>
<dbReference type="InterPro" id="IPR015943">
    <property type="entry name" value="WD40/YVTN_repeat-like_dom_sf"/>
</dbReference>
<evidence type="ECO:0000259" key="3">
    <source>
        <dbReference type="Pfam" id="PF03178"/>
    </source>
</evidence>
<dbReference type="Pfam" id="PF10433">
    <property type="entry name" value="Beta-prop_RSE1_1st"/>
    <property type="match status" value="1"/>
</dbReference>
<evidence type="ECO:0000256" key="2">
    <source>
        <dbReference type="ARBA" id="ARBA00023242"/>
    </source>
</evidence>
<evidence type="ECO:0000256" key="1">
    <source>
        <dbReference type="ARBA" id="ARBA00004123"/>
    </source>
</evidence>
<keyword evidence="7" id="KW-1185">Reference proteome</keyword>
<comment type="caution">
    <text evidence="6">The sequence shown here is derived from an EMBL/GenBank/DDBJ whole genome shotgun (WGS) entry which is preliminary data.</text>
</comment>
<dbReference type="PANTHER" id="PTHR10644">
    <property type="entry name" value="DNA REPAIR/RNA PROCESSING CPSF FAMILY"/>
    <property type="match status" value="1"/>
</dbReference>
<dbReference type="Pfam" id="PF03178">
    <property type="entry name" value="CPSF_A"/>
    <property type="match status" value="1"/>
</dbReference>
<dbReference type="Pfam" id="PF23726">
    <property type="entry name" value="Beta-prop_RSE1_2nd"/>
    <property type="match status" value="1"/>
</dbReference>
<dbReference type="InterPro" id="IPR050358">
    <property type="entry name" value="RSE1/DDB1/CFT1"/>
</dbReference>
<dbReference type="OrthoDB" id="436637at2759"/>
<evidence type="ECO:0000313" key="7">
    <source>
        <dbReference type="Proteomes" id="UP001149813"/>
    </source>
</evidence>
<feature type="domain" description="RSE1/DDB1/CPSF1 second beta-propeller" evidence="5">
    <location>
        <begin position="440"/>
        <end position="769"/>
    </location>
</feature>
<reference evidence="6" key="1">
    <citation type="submission" date="2022-07" db="EMBL/GenBank/DDBJ databases">
        <title>Phylogenomic reconstructions and comparative analyses of Kickxellomycotina fungi.</title>
        <authorList>
            <person name="Reynolds N.K."/>
            <person name="Stajich J.E."/>
            <person name="Barry K."/>
            <person name="Grigoriev I.V."/>
            <person name="Crous P."/>
            <person name="Smith M.E."/>
        </authorList>
    </citation>
    <scope>NUCLEOTIDE SEQUENCE</scope>
    <source>
        <strain evidence="6">NBRC 32514</strain>
    </source>
</reference>
<dbReference type="InterPro" id="IPR004871">
    <property type="entry name" value="RSE1/DDB1/CPSF1_C"/>
</dbReference>